<organism evidence="1">
    <name type="scientific">Tanacetum cinerariifolium</name>
    <name type="common">Dalmatian daisy</name>
    <name type="synonym">Chrysanthemum cinerariifolium</name>
    <dbReference type="NCBI Taxonomy" id="118510"/>
    <lineage>
        <taxon>Eukaryota</taxon>
        <taxon>Viridiplantae</taxon>
        <taxon>Streptophyta</taxon>
        <taxon>Embryophyta</taxon>
        <taxon>Tracheophyta</taxon>
        <taxon>Spermatophyta</taxon>
        <taxon>Magnoliopsida</taxon>
        <taxon>eudicotyledons</taxon>
        <taxon>Gunneridae</taxon>
        <taxon>Pentapetalae</taxon>
        <taxon>asterids</taxon>
        <taxon>campanulids</taxon>
        <taxon>Asterales</taxon>
        <taxon>Asteraceae</taxon>
        <taxon>Asteroideae</taxon>
        <taxon>Anthemideae</taxon>
        <taxon>Anthemidinae</taxon>
        <taxon>Tanacetum</taxon>
    </lineage>
</organism>
<proteinExistence type="predicted"/>
<dbReference type="AlphaFoldDB" id="A0A699TN27"/>
<comment type="caution">
    <text evidence="1">The sequence shown here is derived from an EMBL/GenBank/DDBJ whole genome shotgun (WGS) entry which is preliminary data.</text>
</comment>
<keyword evidence="1" id="KW-0808">Transferase</keyword>
<accession>A0A699TN27</accession>
<feature type="non-terminal residue" evidence="1">
    <location>
        <position position="1"/>
    </location>
</feature>
<reference evidence="1" key="1">
    <citation type="journal article" date="2019" name="Sci. Rep.">
        <title>Draft genome of Tanacetum cinerariifolium, the natural source of mosquito coil.</title>
        <authorList>
            <person name="Yamashiro T."/>
            <person name="Shiraishi A."/>
            <person name="Satake H."/>
            <person name="Nakayama K."/>
        </authorList>
    </citation>
    <scope>NUCLEOTIDE SEQUENCE</scope>
</reference>
<sequence>LRIGSLQASNLAMLAKWRWRFHSGLDEHALWKEVIKSTYGISGGLNISSTSYTLQPSPWKCIIGLDKCLNKLNIDLHNIIKRKTGDGYQTSFWNDT</sequence>
<evidence type="ECO:0000313" key="1">
    <source>
        <dbReference type="EMBL" id="GFD10556.1"/>
    </source>
</evidence>
<protein>
    <submittedName>
        <fullName evidence="1">RNA-directed DNA polymerase, eukaryota, reverse transcriptase zinc-binding domain protein</fullName>
    </submittedName>
</protein>
<keyword evidence="1" id="KW-0548">Nucleotidyltransferase</keyword>
<dbReference type="EMBL" id="BKCJ011253105">
    <property type="protein sequence ID" value="GFD10556.1"/>
    <property type="molecule type" value="Genomic_DNA"/>
</dbReference>
<keyword evidence="1" id="KW-0695">RNA-directed DNA polymerase</keyword>
<gene>
    <name evidence="1" type="ORF">Tci_882525</name>
</gene>
<dbReference type="GO" id="GO:0003964">
    <property type="term" value="F:RNA-directed DNA polymerase activity"/>
    <property type="evidence" value="ECO:0007669"/>
    <property type="project" value="UniProtKB-KW"/>
</dbReference>
<name>A0A699TN27_TANCI</name>